<evidence type="ECO:0000256" key="5">
    <source>
        <dbReference type="ARBA" id="ARBA00023128"/>
    </source>
</evidence>
<dbReference type="InterPro" id="IPR009069">
    <property type="entry name" value="Cys_alpha_HP_mot_SF"/>
</dbReference>
<comment type="similarity">
    <text evidence="2">Belongs to the COX17 family.</text>
</comment>
<dbReference type="Proteomes" id="UP000708148">
    <property type="component" value="Unassembled WGS sequence"/>
</dbReference>
<keyword evidence="7" id="KW-0143">Chaperone</keyword>
<protein>
    <submittedName>
        <fullName evidence="8">Uncharacterized protein</fullName>
    </submittedName>
</protein>
<gene>
    <name evidence="8" type="ORF">OSTQU699_LOCUS7125</name>
</gene>
<evidence type="ECO:0000256" key="7">
    <source>
        <dbReference type="ARBA" id="ARBA00023186"/>
    </source>
</evidence>
<dbReference type="OrthoDB" id="1915887at2759"/>
<dbReference type="GO" id="GO:0005507">
    <property type="term" value="F:copper ion binding"/>
    <property type="evidence" value="ECO:0007669"/>
    <property type="project" value="InterPro"/>
</dbReference>
<keyword evidence="3" id="KW-0479">Metal-binding</keyword>
<evidence type="ECO:0000256" key="3">
    <source>
        <dbReference type="ARBA" id="ARBA00022723"/>
    </source>
</evidence>
<dbReference type="InterPro" id="IPR007745">
    <property type="entry name" value="Cyt_c_oxidase_Cu-chaperone"/>
</dbReference>
<keyword evidence="6" id="KW-1015">Disulfide bond</keyword>
<comment type="caution">
    <text evidence="8">The sequence shown here is derived from an EMBL/GenBank/DDBJ whole genome shotgun (WGS) entry which is preliminary data.</text>
</comment>
<evidence type="ECO:0000256" key="6">
    <source>
        <dbReference type="ARBA" id="ARBA00023157"/>
    </source>
</evidence>
<sequence>MPERKCLAVDGLSQPSSTTAYFLPTYRDECCCPQDDHAFVLKIPLAKSGGICMVYCLLLPQVAALNMIFQGLTLHCDLTMRPLPLASGCAPHSMCFPSAAGEERCRDLIEAHKECLRGEGFKVSS</sequence>
<evidence type="ECO:0000256" key="1">
    <source>
        <dbReference type="ARBA" id="ARBA00004569"/>
    </source>
</evidence>
<accession>A0A8S1J6C9</accession>
<dbReference type="GO" id="GO:0005758">
    <property type="term" value="C:mitochondrial intermembrane space"/>
    <property type="evidence" value="ECO:0007669"/>
    <property type="project" value="UniProtKB-SubCell"/>
</dbReference>
<evidence type="ECO:0000256" key="2">
    <source>
        <dbReference type="ARBA" id="ARBA00009241"/>
    </source>
</evidence>
<keyword evidence="5" id="KW-0496">Mitochondrion</keyword>
<evidence type="ECO:0000313" key="8">
    <source>
        <dbReference type="EMBL" id="CAD7701768.1"/>
    </source>
</evidence>
<evidence type="ECO:0000256" key="4">
    <source>
        <dbReference type="ARBA" id="ARBA00023008"/>
    </source>
</evidence>
<organism evidence="8 9">
    <name type="scientific">Ostreobium quekettii</name>
    <dbReference type="NCBI Taxonomy" id="121088"/>
    <lineage>
        <taxon>Eukaryota</taxon>
        <taxon>Viridiplantae</taxon>
        <taxon>Chlorophyta</taxon>
        <taxon>core chlorophytes</taxon>
        <taxon>Ulvophyceae</taxon>
        <taxon>TCBD clade</taxon>
        <taxon>Bryopsidales</taxon>
        <taxon>Ostreobineae</taxon>
        <taxon>Ostreobiaceae</taxon>
        <taxon>Ostreobium</taxon>
    </lineage>
</organism>
<reference evidence="8" key="1">
    <citation type="submission" date="2020-12" db="EMBL/GenBank/DDBJ databases">
        <authorList>
            <person name="Iha C."/>
        </authorList>
    </citation>
    <scope>NUCLEOTIDE SEQUENCE</scope>
</reference>
<keyword evidence="9" id="KW-1185">Reference proteome</keyword>
<name>A0A8S1J6C9_9CHLO</name>
<dbReference type="AlphaFoldDB" id="A0A8S1J6C9"/>
<comment type="subcellular location">
    <subcellularLocation>
        <location evidence="1">Mitochondrion intermembrane space</location>
    </subcellularLocation>
</comment>
<proteinExistence type="inferred from homology"/>
<dbReference type="GO" id="GO:0016531">
    <property type="term" value="F:copper chaperone activity"/>
    <property type="evidence" value="ECO:0007669"/>
    <property type="project" value="InterPro"/>
</dbReference>
<evidence type="ECO:0000313" key="9">
    <source>
        <dbReference type="Proteomes" id="UP000708148"/>
    </source>
</evidence>
<dbReference type="SUPFAM" id="SSF47072">
    <property type="entry name" value="Cysteine alpha-hairpin motif"/>
    <property type="match status" value="1"/>
</dbReference>
<dbReference type="Gene3D" id="1.10.287.1130">
    <property type="entry name" value="CytochromE C oxidase copper chaperone"/>
    <property type="match status" value="1"/>
</dbReference>
<keyword evidence="4" id="KW-0186">Copper</keyword>
<dbReference type="Pfam" id="PF05051">
    <property type="entry name" value="COX17"/>
    <property type="match status" value="1"/>
</dbReference>
<dbReference type="EMBL" id="CAJHUC010001629">
    <property type="protein sequence ID" value="CAD7701768.1"/>
    <property type="molecule type" value="Genomic_DNA"/>
</dbReference>